<name>A0AAW0GBN5_9APHY</name>
<evidence type="ECO:0000313" key="3">
    <source>
        <dbReference type="Proteomes" id="UP001385951"/>
    </source>
</evidence>
<organism evidence="2 3">
    <name type="scientific">Cerrena zonata</name>
    <dbReference type="NCBI Taxonomy" id="2478898"/>
    <lineage>
        <taxon>Eukaryota</taxon>
        <taxon>Fungi</taxon>
        <taxon>Dikarya</taxon>
        <taxon>Basidiomycota</taxon>
        <taxon>Agaricomycotina</taxon>
        <taxon>Agaricomycetes</taxon>
        <taxon>Polyporales</taxon>
        <taxon>Cerrenaceae</taxon>
        <taxon>Cerrena</taxon>
    </lineage>
</organism>
<proteinExistence type="predicted"/>
<evidence type="ECO:0000313" key="2">
    <source>
        <dbReference type="EMBL" id="KAK7690853.1"/>
    </source>
</evidence>
<evidence type="ECO:0000256" key="1">
    <source>
        <dbReference type="SAM" id="MobiDB-lite"/>
    </source>
</evidence>
<feature type="compositionally biased region" description="Polar residues" evidence="1">
    <location>
        <begin position="1"/>
        <end position="10"/>
    </location>
</feature>
<protein>
    <submittedName>
        <fullName evidence="2">Uncharacterized protein</fullName>
    </submittedName>
</protein>
<gene>
    <name evidence="2" type="ORF">QCA50_005955</name>
</gene>
<accession>A0AAW0GBN5</accession>
<dbReference type="EMBL" id="JASBNA010000006">
    <property type="protein sequence ID" value="KAK7690853.1"/>
    <property type="molecule type" value="Genomic_DNA"/>
</dbReference>
<feature type="region of interest" description="Disordered" evidence="1">
    <location>
        <begin position="1"/>
        <end position="41"/>
    </location>
</feature>
<reference evidence="2 3" key="1">
    <citation type="submission" date="2022-09" db="EMBL/GenBank/DDBJ databases">
        <authorList>
            <person name="Palmer J.M."/>
        </authorList>
    </citation>
    <scope>NUCLEOTIDE SEQUENCE [LARGE SCALE GENOMIC DNA]</scope>
    <source>
        <strain evidence="2 3">DSM 7382</strain>
    </source>
</reference>
<dbReference type="AlphaFoldDB" id="A0AAW0GBN5"/>
<sequence>MYSSPSRLWTGSNHTGSPPHGSPSPTFSSTRSSPTQMIPDTVDKLVTLKPRRFSRHTKEWRRTSRGSQDDIDLSLPSSIRVLSWNIDFMAEYPKTRMFRALEYIQHDVFDCKDGQKPAPCCILFKRFTTMLSQLYWNIPGYKSTLW</sequence>
<dbReference type="Proteomes" id="UP001385951">
    <property type="component" value="Unassembled WGS sequence"/>
</dbReference>
<comment type="caution">
    <text evidence="2">The sequence shown here is derived from an EMBL/GenBank/DDBJ whole genome shotgun (WGS) entry which is preliminary data.</text>
</comment>
<feature type="compositionally biased region" description="Low complexity" evidence="1">
    <location>
        <begin position="11"/>
        <end position="35"/>
    </location>
</feature>
<keyword evidence="3" id="KW-1185">Reference proteome</keyword>